<evidence type="ECO:0000256" key="5">
    <source>
        <dbReference type="ARBA" id="ARBA00022723"/>
    </source>
</evidence>
<comment type="domain">
    <text evidence="10">The RING-type zinc finger domain is essential for ubiquitin ligase activity.</text>
</comment>
<dbReference type="Gene3D" id="2.60.210.10">
    <property type="entry name" value="Apoptosis, Tumor Necrosis Factor Receptor Associated Protein 2, Chain A"/>
    <property type="match status" value="1"/>
</dbReference>
<dbReference type="InterPro" id="IPR004162">
    <property type="entry name" value="SINA-like_animal"/>
</dbReference>
<evidence type="ECO:0000256" key="11">
    <source>
        <dbReference type="SAM" id="MobiDB-lite"/>
    </source>
</evidence>
<dbReference type="RefSeq" id="XP_052759388.1">
    <property type="nucleotide sequence ID" value="XM_052903428.1"/>
</dbReference>
<name>A0ABM3N740_GALME</name>
<evidence type="ECO:0000256" key="7">
    <source>
        <dbReference type="ARBA" id="ARBA00022786"/>
    </source>
</evidence>
<reference evidence="15" key="1">
    <citation type="submission" date="2025-08" db="UniProtKB">
        <authorList>
            <consortium name="RefSeq"/>
        </authorList>
    </citation>
    <scope>IDENTIFICATION</scope>
    <source>
        <tissue evidence="15">Whole larvae</tissue>
    </source>
</reference>
<evidence type="ECO:0000256" key="2">
    <source>
        <dbReference type="ARBA" id="ARBA00004906"/>
    </source>
</evidence>
<feature type="compositionally biased region" description="Pro residues" evidence="11">
    <location>
        <begin position="304"/>
        <end position="314"/>
    </location>
</feature>
<dbReference type="SUPFAM" id="SSF49599">
    <property type="entry name" value="TRAF domain-like"/>
    <property type="match status" value="1"/>
</dbReference>
<comment type="function">
    <text evidence="10">E3 ubiquitin-protein ligase that mediates ubiquitination and subsequent proteasomal degradation of target proteins. E3 ubiquitin ligases accept ubiquitin from an E2 ubiquitin-conjugating enzyme in the form of a thioester and then directly transfers the ubiquitin to targeted substrates.</text>
</comment>
<evidence type="ECO:0000313" key="15">
    <source>
        <dbReference type="RefSeq" id="XP_052759388.1"/>
    </source>
</evidence>
<evidence type="ECO:0000259" key="12">
    <source>
        <dbReference type="PROSITE" id="PS50089"/>
    </source>
</evidence>
<dbReference type="InterPro" id="IPR013083">
    <property type="entry name" value="Znf_RING/FYVE/PHD"/>
</dbReference>
<evidence type="ECO:0000256" key="9">
    <source>
        <dbReference type="PROSITE-ProRule" id="PRU00455"/>
    </source>
</evidence>
<evidence type="ECO:0000256" key="8">
    <source>
        <dbReference type="ARBA" id="ARBA00022833"/>
    </source>
</evidence>
<feature type="compositionally biased region" description="Basic and acidic residues" evidence="11">
    <location>
        <begin position="269"/>
        <end position="278"/>
    </location>
</feature>
<accession>A0ABM3N740</accession>
<keyword evidence="14" id="KW-1185">Reference proteome</keyword>
<dbReference type="GeneID" id="113513288"/>
<dbReference type="PROSITE" id="PS50089">
    <property type="entry name" value="ZF_RING_2"/>
    <property type="match status" value="1"/>
</dbReference>
<keyword evidence="5 10" id="KW-0479">Metal-binding</keyword>
<dbReference type="InterPro" id="IPR008974">
    <property type="entry name" value="TRAF-like"/>
</dbReference>
<evidence type="ECO:0000256" key="3">
    <source>
        <dbReference type="ARBA" id="ARBA00009119"/>
    </source>
</evidence>
<dbReference type="InterPro" id="IPR049548">
    <property type="entry name" value="Sina-like_RING"/>
</dbReference>
<dbReference type="SUPFAM" id="SSF57850">
    <property type="entry name" value="RING/U-box"/>
    <property type="match status" value="1"/>
</dbReference>
<dbReference type="PANTHER" id="PTHR45877">
    <property type="entry name" value="E3 UBIQUITIN-PROTEIN LIGASE SIAH2"/>
    <property type="match status" value="1"/>
</dbReference>
<comment type="similarity">
    <text evidence="3 10">Belongs to the SINA (Seven in absentia) family.</text>
</comment>
<evidence type="ECO:0000259" key="13">
    <source>
        <dbReference type="PROSITE" id="PS51081"/>
    </source>
</evidence>
<sequence>MATAKANKKMASAAIDLPECPVCMETMLGPIFQCQSGHSLCIKCTTSLCPPICPLCRQPMTQMRNWQLEEMISKAKVPCPNKTFGCVYMMESNDVQDHLKECIFREMDCPLGLVFGRCSWHGKLKEMMDHFKERHPLNCNVNTDTDVELNNINVKEDDRYMYLISQGKLLFIITMKIDTLQNMVYWTIQHIGSKAVAHQHVYEIHVTSKQDTRRKIVFMEHCFNDALKADEVFRIGKCGIMPLNMFGHFIKDNKMSFRFFIKRIPSSCNKEKKSKGDTNAKPQNDNSGPKGFGQKGAGNKGPGPKGPGPKPQGPKKPFKQHTNN</sequence>
<dbReference type="Pfam" id="PF21362">
    <property type="entry name" value="Sina_RING"/>
    <property type="match status" value="1"/>
</dbReference>
<evidence type="ECO:0000313" key="14">
    <source>
        <dbReference type="Proteomes" id="UP001652740"/>
    </source>
</evidence>
<dbReference type="InterPro" id="IPR013010">
    <property type="entry name" value="Znf_SIAH"/>
</dbReference>
<feature type="compositionally biased region" description="Gly residues" evidence="11">
    <location>
        <begin position="290"/>
        <end position="303"/>
    </location>
</feature>
<gene>
    <name evidence="15" type="primary">LOC113513288</name>
</gene>
<feature type="domain" description="RING-type" evidence="12">
    <location>
        <begin position="20"/>
        <end position="57"/>
    </location>
</feature>
<dbReference type="Gene3D" id="3.30.40.10">
    <property type="entry name" value="Zinc/RING finger domain, C3HC4 (zinc finger)"/>
    <property type="match status" value="2"/>
</dbReference>
<comment type="domain">
    <text evidence="10">The SBD domain (substrate-binding domain) mediates the interaction with substrate proteins. It is related to the TRAF family.</text>
</comment>
<feature type="domain" description="SIAH-type" evidence="13">
    <location>
        <begin position="74"/>
        <end position="136"/>
    </location>
</feature>
<keyword evidence="6 9" id="KW-0863">Zinc-finger</keyword>
<evidence type="ECO:0000256" key="1">
    <source>
        <dbReference type="ARBA" id="ARBA00000900"/>
    </source>
</evidence>
<dbReference type="Proteomes" id="UP001652740">
    <property type="component" value="Unplaced"/>
</dbReference>
<dbReference type="InterPro" id="IPR018121">
    <property type="entry name" value="7-in-absentia-prot_TRAF-dom"/>
</dbReference>
<proteinExistence type="inferred from homology"/>
<comment type="catalytic activity">
    <reaction evidence="1 10">
        <text>S-ubiquitinyl-[E2 ubiquitin-conjugating enzyme]-L-cysteine + [acceptor protein]-L-lysine = [E2 ubiquitin-conjugating enzyme]-L-cysteine + N(6)-ubiquitinyl-[acceptor protein]-L-lysine.</text>
        <dbReference type="EC" id="2.3.2.27"/>
    </reaction>
</comment>
<dbReference type="PROSITE" id="PS51081">
    <property type="entry name" value="ZF_SIAH"/>
    <property type="match status" value="1"/>
</dbReference>
<organism evidence="14 15">
    <name type="scientific">Galleria mellonella</name>
    <name type="common">Greater wax moth</name>
    <dbReference type="NCBI Taxonomy" id="7137"/>
    <lineage>
        <taxon>Eukaryota</taxon>
        <taxon>Metazoa</taxon>
        <taxon>Ecdysozoa</taxon>
        <taxon>Arthropoda</taxon>
        <taxon>Hexapoda</taxon>
        <taxon>Insecta</taxon>
        <taxon>Pterygota</taxon>
        <taxon>Neoptera</taxon>
        <taxon>Endopterygota</taxon>
        <taxon>Lepidoptera</taxon>
        <taxon>Glossata</taxon>
        <taxon>Ditrysia</taxon>
        <taxon>Pyraloidea</taxon>
        <taxon>Pyralidae</taxon>
        <taxon>Galleriinae</taxon>
        <taxon>Galleria</taxon>
    </lineage>
</organism>
<dbReference type="PANTHER" id="PTHR45877:SF2">
    <property type="entry name" value="E3 UBIQUITIN-PROTEIN LIGASE SINA-RELATED"/>
    <property type="match status" value="1"/>
</dbReference>
<keyword evidence="4" id="KW-0808">Transferase</keyword>
<evidence type="ECO:0000256" key="6">
    <source>
        <dbReference type="ARBA" id="ARBA00022771"/>
    </source>
</evidence>
<comment type="pathway">
    <text evidence="2 10">Protein modification; protein ubiquitination.</text>
</comment>
<protein>
    <recommendedName>
        <fullName evidence="10">E3 ubiquitin-protein ligase</fullName>
        <ecNumber evidence="10">2.3.2.27</ecNumber>
    </recommendedName>
</protein>
<keyword evidence="8 10" id="KW-0862">Zinc</keyword>
<evidence type="ECO:0000256" key="4">
    <source>
        <dbReference type="ARBA" id="ARBA00022679"/>
    </source>
</evidence>
<feature type="region of interest" description="Disordered" evidence="11">
    <location>
        <begin position="269"/>
        <end position="324"/>
    </location>
</feature>
<evidence type="ECO:0000256" key="10">
    <source>
        <dbReference type="RuleBase" id="RU201113"/>
    </source>
</evidence>
<dbReference type="Pfam" id="PF03145">
    <property type="entry name" value="Sina_TRAF"/>
    <property type="match status" value="1"/>
</dbReference>
<dbReference type="InterPro" id="IPR001841">
    <property type="entry name" value="Znf_RING"/>
</dbReference>
<keyword evidence="7 10" id="KW-0833">Ubl conjugation pathway</keyword>
<dbReference type="EC" id="2.3.2.27" evidence="10"/>
<dbReference type="Pfam" id="PF21361">
    <property type="entry name" value="Sina_ZnF"/>
    <property type="match status" value="1"/>
</dbReference>